<reference evidence="3 4" key="1">
    <citation type="submission" date="2017-12" db="EMBL/GenBank/DDBJ databases">
        <title>Hemimetabolous genomes reveal molecular basis of termite eusociality.</title>
        <authorList>
            <person name="Harrison M.C."/>
            <person name="Jongepier E."/>
            <person name="Robertson H.M."/>
            <person name="Arning N."/>
            <person name="Bitard-Feildel T."/>
            <person name="Chao H."/>
            <person name="Childers C.P."/>
            <person name="Dinh H."/>
            <person name="Doddapaneni H."/>
            <person name="Dugan S."/>
            <person name="Gowin J."/>
            <person name="Greiner C."/>
            <person name="Han Y."/>
            <person name="Hu H."/>
            <person name="Hughes D.S.T."/>
            <person name="Huylmans A.-K."/>
            <person name="Kemena C."/>
            <person name="Kremer L.P.M."/>
            <person name="Lee S.L."/>
            <person name="Lopez-Ezquerra A."/>
            <person name="Mallet L."/>
            <person name="Monroy-Kuhn J.M."/>
            <person name="Moser A."/>
            <person name="Murali S.C."/>
            <person name="Muzny D.M."/>
            <person name="Otani S."/>
            <person name="Piulachs M.-D."/>
            <person name="Poelchau M."/>
            <person name="Qu J."/>
            <person name="Schaub F."/>
            <person name="Wada-Katsumata A."/>
            <person name="Worley K.C."/>
            <person name="Xie Q."/>
            <person name="Ylla G."/>
            <person name="Poulsen M."/>
            <person name="Gibbs R.A."/>
            <person name="Schal C."/>
            <person name="Richards S."/>
            <person name="Belles X."/>
            <person name="Korb J."/>
            <person name="Bornberg-Bauer E."/>
        </authorList>
    </citation>
    <scope>NUCLEOTIDE SEQUENCE [LARGE SCALE GENOMIC DNA]</scope>
    <source>
        <tissue evidence="3">Whole body</tissue>
    </source>
</reference>
<dbReference type="OrthoDB" id="8190413at2759"/>
<dbReference type="AlphaFoldDB" id="A0A2J7Q408"/>
<accession>A0A2J7Q408</accession>
<evidence type="ECO:0000259" key="2">
    <source>
        <dbReference type="Pfam" id="PF08357"/>
    </source>
</evidence>
<keyword evidence="1" id="KW-0472">Membrane</keyword>
<protein>
    <recommendedName>
        <fullName evidence="2">SEFIR domain-containing protein</fullName>
    </recommendedName>
</protein>
<evidence type="ECO:0000313" key="3">
    <source>
        <dbReference type="EMBL" id="PNF23328.1"/>
    </source>
</evidence>
<sequence>MDISDVNLKGMLTWLSVGLVMLLCFLIIGSLLGTKYGAKLLAEGVHNLRRRRVLLLHDPVHRIHVYVVTCLAQFLEQHCNIDVSLDIRDIPHTENKDPILWYNSEICSVNFVAIISTPPCSDVQEAIYKDLHIVGLNFMKELLRSKTPKTEIFTIILPYCNETGIPALARHLKRIRLMKDFDSMISLIHSDISDTHFSCGQHFCIRKALLRKIHHNLKIQGNDLKSSIAEMENIIKQSGKNGHVLNGPVYKELKSVTEPEERPLTLEKPAIEIRKNGELHDENNIANTNGMNKMEFNLSDIDLNGLEYSAEVAPRNSNCYSQAYEFFCDNLNL</sequence>
<dbReference type="Proteomes" id="UP000235965">
    <property type="component" value="Unassembled WGS sequence"/>
</dbReference>
<comment type="caution">
    <text evidence="3">The sequence shown here is derived from an EMBL/GenBank/DDBJ whole genome shotgun (WGS) entry which is preliminary data.</text>
</comment>
<dbReference type="InterPro" id="IPR013568">
    <property type="entry name" value="SEFIR_dom"/>
</dbReference>
<proteinExistence type="predicted"/>
<evidence type="ECO:0000256" key="1">
    <source>
        <dbReference type="SAM" id="Phobius"/>
    </source>
</evidence>
<keyword evidence="1" id="KW-1133">Transmembrane helix</keyword>
<feature type="domain" description="SEFIR" evidence="2">
    <location>
        <begin position="51"/>
        <end position="184"/>
    </location>
</feature>
<name>A0A2J7Q408_9NEOP</name>
<dbReference type="Pfam" id="PF08357">
    <property type="entry name" value="SEFIR"/>
    <property type="match status" value="1"/>
</dbReference>
<evidence type="ECO:0000313" key="4">
    <source>
        <dbReference type="Proteomes" id="UP000235965"/>
    </source>
</evidence>
<feature type="transmembrane region" description="Helical" evidence="1">
    <location>
        <begin position="12"/>
        <end position="32"/>
    </location>
</feature>
<keyword evidence="4" id="KW-1185">Reference proteome</keyword>
<keyword evidence="1" id="KW-0812">Transmembrane</keyword>
<gene>
    <name evidence="3" type="ORF">B7P43_G15829</name>
</gene>
<dbReference type="Gene3D" id="3.40.50.11530">
    <property type="match status" value="1"/>
</dbReference>
<organism evidence="3 4">
    <name type="scientific">Cryptotermes secundus</name>
    <dbReference type="NCBI Taxonomy" id="105785"/>
    <lineage>
        <taxon>Eukaryota</taxon>
        <taxon>Metazoa</taxon>
        <taxon>Ecdysozoa</taxon>
        <taxon>Arthropoda</taxon>
        <taxon>Hexapoda</taxon>
        <taxon>Insecta</taxon>
        <taxon>Pterygota</taxon>
        <taxon>Neoptera</taxon>
        <taxon>Polyneoptera</taxon>
        <taxon>Dictyoptera</taxon>
        <taxon>Blattodea</taxon>
        <taxon>Blattoidea</taxon>
        <taxon>Termitoidae</taxon>
        <taxon>Kalotermitidae</taxon>
        <taxon>Cryptotermitinae</taxon>
        <taxon>Cryptotermes</taxon>
    </lineage>
</organism>
<dbReference type="EMBL" id="NEVH01018411">
    <property type="protein sequence ID" value="PNF23328.1"/>
    <property type="molecule type" value="Genomic_DNA"/>
</dbReference>